<dbReference type="Ensembl" id="ENSCSRT00000016700.1">
    <property type="protein sequence ID" value="ENSCSRP00000016005.1"/>
    <property type="gene ID" value="ENSCSRG00000012170.1"/>
</dbReference>
<evidence type="ECO:0000259" key="11">
    <source>
        <dbReference type="Pfam" id="PF00129"/>
    </source>
</evidence>
<evidence type="ECO:0000256" key="3">
    <source>
        <dbReference type="ARBA" id="ARBA00022692"/>
    </source>
</evidence>
<dbReference type="InterPro" id="IPR050208">
    <property type="entry name" value="MHC_class-I_related"/>
</dbReference>
<evidence type="ECO:0000256" key="6">
    <source>
        <dbReference type="ARBA" id="ARBA00022989"/>
    </source>
</evidence>
<dbReference type="PANTHER" id="PTHR16675:SF242">
    <property type="entry name" value="MAJOR HISTOCOMPATIBILITY COMPLEX CLASS I-RELATED GENE PROTEIN"/>
    <property type="match status" value="1"/>
</dbReference>
<keyword evidence="2" id="KW-0490">MHC I</keyword>
<dbReference type="GO" id="GO:0042612">
    <property type="term" value="C:MHC class I protein complex"/>
    <property type="evidence" value="ECO:0007669"/>
    <property type="project" value="UniProtKB-KW"/>
</dbReference>
<keyword evidence="3" id="KW-0812">Transmembrane</keyword>
<feature type="compositionally biased region" description="Basic and acidic residues" evidence="10">
    <location>
        <begin position="147"/>
        <end position="157"/>
    </location>
</feature>
<feature type="compositionally biased region" description="Pro residues" evidence="10">
    <location>
        <begin position="7"/>
        <end position="28"/>
    </location>
</feature>
<protein>
    <recommendedName>
        <fullName evidence="11">MHC class I-like antigen recognition-like domain-containing protein</fullName>
    </recommendedName>
</protein>
<accession>A0A8C3SLA2</accession>
<dbReference type="GO" id="GO:0005615">
    <property type="term" value="C:extracellular space"/>
    <property type="evidence" value="ECO:0007669"/>
    <property type="project" value="TreeGrafter"/>
</dbReference>
<evidence type="ECO:0000256" key="10">
    <source>
        <dbReference type="SAM" id="MobiDB-lite"/>
    </source>
</evidence>
<evidence type="ECO:0000256" key="7">
    <source>
        <dbReference type="ARBA" id="ARBA00023136"/>
    </source>
</evidence>
<keyword evidence="5" id="KW-0391">Immunity</keyword>
<dbReference type="PANTHER" id="PTHR16675">
    <property type="entry name" value="MHC CLASS I-RELATED"/>
    <property type="match status" value="1"/>
</dbReference>
<feature type="region of interest" description="Disordered" evidence="10">
    <location>
        <begin position="115"/>
        <end position="157"/>
    </location>
</feature>
<dbReference type="Pfam" id="PF00129">
    <property type="entry name" value="MHC_I"/>
    <property type="match status" value="1"/>
</dbReference>
<keyword evidence="7" id="KW-0472">Membrane</keyword>
<feature type="region of interest" description="Disordered" evidence="10">
    <location>
        <begin position="1"/>
        <end position="30"/>
    </location>
</feature>
<dbReference type="Proteomes" id="UP000694403">
    <property type="component" value="Unplaced"/>
</dbReference>
<dbReference type="AlphaFoldDB" id="A0A8C3SLA2"/>
<proteinExistence type="predicted"/>
<dbReference type="InterPro" id="IPR011161">
    <property type="entry name" value="MHC_I-like_Ag-recog"/>
</dbReference>
<evidence type="ECO:0000256" key="8">
    <source>
        <dbReference type="ARBA" id="ARBA00023157"/>
    </source>
</evidence>
<comment type="subcellular location">
    <subcellularLocation>
        <location evidence="1">Membrane</location>
        <topology evidence="1">Single-pass type I membrane protein</topology>
    </subcellularLocation>
</comment>
<keyword evidence="13" id="KW-1185">Reference proteome</keyword>
<keyword evidence="4" id="KW-0732">Signal</keyword>
<keyword evidence="8" id="KW-1015">Disulfide bond</keyword>
<dbReference type="GO" id="GO:0009897">
    <property type="term" value="C:external side of plasma membrane"/>
    <property type="evidence" value="ECO:0007669"/>
    <property type="project" value="TreeGrafter"/>
</dbReference>
<dbReference type="InterPro" id="IPR037055">
    <property type="entry name" value="MHC_I-like_Ag-recog_sf"/>
</dbReference>
<name>A0A8C3SLA2_CHESE</name>
<reference evidence="12" key="2">
    <citation type="submission" date="2025-09" db="UniProtKB">
        <authorList>
            <consortium name="Ensembl"/>
        </authorList>
    </citation>
    <scope>IDENTIFICATION</scope>
</reference>
<organism evidence="12 13">
    <name type="scientific">Chelydra serpentina</name>
    <name type="common">Snapping turtle</name>
    <name type="synonym">Testudo serpentina</name>
    <dbReference type="NCBI Taxonomy" id="8475"/>
    <lineage>
        <taxon>Eukaryota</taxon>
        <taxon>Metazoa</taxon>
        <taxon>Chordata</taxon>
        <taxon>Craniata</taxon>
        <taxon>Vertebrata</taxon>
        <taxon>Euteleostomi</taxon>
        <taxon>Archelosauria</taxon>
        <taxon>Testudinata</taxon>
        <taxon>Testudines</taxon>
        <taxon>Cryptodira</taxon>
        <taxon>Durocryptodira</taxon>
        <taxon>Americhelydia</taxon>
        <taxon>Chelydroidea</taxon>
        <taxon>Chelydridae</taxon>
        <taxon>Chelydra</taxon>
    </lineage>
</organism>
<keyword evidence="9" id="KW-0325">Glycoprotein</keyword>
<reference evidence="12" key="1">
    <citation type="submission" date="2025-08" db="UniProtKB">
        <authorList>
            <consortium name="Ensembl"/>
        </authorList>
    </citation>
    <scope>IDENTIFICATION</scope>
</reference>
<evidence type="ECO:0000256" key="4">
    <source>
        <dbReference type="ARBA" id="ARBA00022729"/>
    </source>
</evidence>
<evidence type="ECO:0000256" key="9">
    <source>
        <dbReference type="ARBA" id="ARBA00023180"/>
    </source>
</evidence>
<evidence type="ECO:0000256" key="2">
    <source>
        <dbReference type="ARBA" id="ARBA00022451"/>
    </source>
</evidence>
<evidence type="ECO:0000313" key="12">
    <source>
        <dbReference type="Ensembl" id="ENSCSRP00000016005.1"/>
    </source>
</evidence>
<dbReference type="InterPro" id="IPR011162">
    <property type="entry name" value="MHC_I/II-like_Ag-recog"/>
</dbReference>
<dbReference type="SUPFAM" id="SSF54452">
    <property type="entry name" value="MHC antigen-recognition domain"/>
    <property type="match status" value="1"/>
</dbReference>
<dbReference type="GO" id="GO:0006955">
    <property type="term" value="P:immune response"/>
    <property type="evidence" value="ECO:0007669"/>
    <property type="project" value="TreeGrafter"/>
</dbReference>
<sequence length="157" mass="16431">TGVPIPTGDPHPPPGGAGSDPPPLPAGPGPHSLRYFYTAVSEPGPGVPPFGIVGYVDGQLFMDYSSARGSAEPRAAWIERNEGPQYWDGQTQLAQGEQATFRASLNNLRERYNQSAVGEAEPGRAVLGRGDADLTGQSGHVPSGPEHPARALQPERG</sequence>
<feature type="domain" description="MHC class I-like antigen recognition-like" evidence="11">
    <location>
        <begin position="30"/>
        <end position="118"/>
    </location>
</feature>
<evidence type="ECO:0000256" key="5">
    <source>
        <dbReference type="ARBA" id="ARBA00022859"/>
    </source>
</evidence>
<keyword evidence="6" id="KW-1133">Transmembrane helix</keyword>
<dbReference type="Gene3D" id="3.30.500.10">
    <property type="entry name" value="MHC class I-like antigen recognition-like"/>
    <property type="match status" value="1"/>
</dbReference>
<evidence type="ECO:0000256" key="1">
    <source>
        <dbReference type="ARBA" id="ARBA00004479"/>
    </source>
</evidence>
<dbReference type="GO" id="GO:0002474">
    <property type="term" value="P:antigen processing and presentation of peptide antigen via MHC class I"/>
    <property type="evidence" value="ECO:0007669"/>
    <property type="project" value="UniProtKB-KW"/>
</dbReference>
<evidence type="ECO:0000313" key="13">
    <source>
        <dbReference type="Proteomes" id="UP000694403"/>
    </source>
</evidence>